<feature type="domain" description="Plastocyanin-like" evidence="4">
    <location>
        <begin position="383"/>
        <end position="496"/>
    </location>
</feature>
<evidence type="ECO:0000313" key="7">
    <source>
        <dbReference type="Proteomes" id="UP000756346"/>
    </source>
</evidence>
<dbReference type="GO" id="GO:0016491">
    <property type="term" value="F:oxidoreductase activity"/>
    <property type="evidence" value="ECO:0007669"/>
    <property type="project" value="InterPro"/>
</dbReference>
<dbReference type="AlphaFoldDB" id="A0A9P8Y1T0"/>
<name>A0A9P8Y1T0_9PEZI</name>
<dbReference type="CDD" id="cd13889">
    <property type="entry name" value="CuRO_3_BOD"/>
    <property type="match status" value="1"/>
</dbReference>
<sequence>MYCNTSLVALLLCLTGIVEAKDWLSPAYTWLYQFPLPIPPIKKPKWTTTNPVTGGTIEYYEITILPPTQQVYPGKSPAKLVGYDGFSPGPTFKVNKGTEAVVRFINNSTTASSIHLHGSYSRAPWDGWAEDLTGPGRYKDYYYPNHQAARTLWYHDHAVDHVGNMLREHAYFGQAGVYVLHDPDELGWGLPSGDYDVPLVLSAKQYNSDGTLFSPASETTSLYGDVIHVNGQPWPYFKVEPRQYCFRFLDASISRSFFLFFERDEKPGEKPGEKLEFNVIGSDARLLGSPQKTKDLYISMAERYEVVVDFSRWKGENVTLRNTRGFAADKDFLHTDKVMKFIVGDKPSGSGDTSSSLPSRLRTIPYPPDKSGIDHSFKFERINGKWKINGVSFSDVKNCVLAKPQRGGVWELINGGGGWSHPIHIHLVDFKVVKRVNGRGVVQPYEAAGLKDVVWLGPNEQVTVEAYYAPWDGVYMFHCHNLIHEDHEMMAAFNVSYLALAGYDETHYIDPMEDRWQSRPQNVTEMQDPFIRAKIKDMAAEQPYNRVDDMETALMGYWATASTSPNAPAATGSSGGPG</sequence>
<proteinExistence type="inferred from homology"/>
<dbReference type="OrthoDB" id="262547at2759"/>
<feature type="signal peptide" evidence="3">
    <location>
        <begin position="1"/>
        <end position="20"/>
    </location>
</feature>
<dbReference type="PANTHER" id="PTHR48267">
    <property type="entry name" value="CUPREDOXIN SUPERFAMILY PROTEIN"/>
    <property type="match status" value="1"/>
</dbReference>
<dbReference type="EMBL" id="JAGTJQ010000009">
    <property type="protein sequence ID" value="KAH7025252.1"/>
    <property type="molecule type" value="Genomic_DNA"/>
</dbReference>
<evidence type="ECO:0000256" key="3">
    <source>
        <dbReference type="SAM" id="SignalP"/>
    </source>
</evidence>
<dbReference type="Pfam" id="PF07732">
    <property type="entry name" value="Cu-oxidase_3"/>
    <property type="match status" value="1"/>
</dbReference>
<keyword evidence="7" id="KW-1185">Reference proteome</keyword>
<dbReference type="Pfam" id="PF07731">
    <property type="entry name" value="Cu-oxidase_2"/>
    <property type="match status" value="1"/>
</dbReference>
<reference evidence="6" key="1">
    <citation type="journal article" date="2021" name="Nat. Commun.">
        <title>Genetic determinants of endophytism in the Arabidopsis root mycobiome.</title>
        <authorList>
            <person name="Mesny F."/>
            <person name="Miyauchi S."/>
            <person name="Thiergart T."/>
            <person name="Pickel B."/>
            <person name="Atanasova L."/>
            <person name="Karlsson M."/>
            <person name="Huettel B."/>
            <person name="Barry K.W."/>
            <person name="Haridas S."/>
            <person name="Chen C."/>
            <person name="Bauer D."/>
            <person name="Andreopoulos W."/>
            <person name="Pangilinan J."/>
            <person name="LaButti K."/>
            <person name="Riley R."/>
            <person name="Lipzen A."/>
            <person name="Clum A."/>
            <person name="Drula E."/>
            <person name="Henrissat B."/>
            <person name="Kohler A."/>
            <person name="Grigoriev I.V."/>
            <person name="Martin F.M."/>
            <person name="Hacquard S."/>
        </authorList>
    </citation>
    <scope>NUCLEOTIDE SEQUENCE</scope>
    <source>
        <strain evidence="6">MPI-CAGE-CH-0230</strain>
    </source>
</reference>
<accession>A0A9P8Y1T0</accession>
<comment type="similarity">
    <text evidence="1">Belongs to the multicopper oxidase family.</text>
</comment>
<evidence type="ECO:0000259" key="4">
    <source>
        <dbReference type="Pfam" id="PF07731"/>
    </source>
</evidence>
<dbReference type="InterPro" id="IPR011706">
    <property type="entry name" value="Cu-oxidase_C"/>
</dbReference>
<evidence type="ECO:0000256" key="2">
    <source>
        <dbReference type="ARBA" id="ARBA00023008"/>
    </source>
</evidence>
<evidence type="ECO:0000259" key="5">
    <source>
        <dbReference type="Pfam" id="PF07732"/>
    </source>
</evidence>
<organism evidence="6 7">
    <name type="scientific">Microdochium trichocladiopsis</name>
    <dbReference type="NCBI Taxonomy" id="1682393"/>
    <lineage>
        <taxon>Eukaryota</taxon>
        <taxon>Fungi</taxon>
        <taxon>Dikarya</taxon>
        <taxon>Ascomycota</taxon>
        <taxon>Pezizomycotina</taxon>
        <taxon>Sordariomycetes</taxon>
        <taxon>Xylariomycetidae</taxon>
        <taxon>Xylariales</taxon>
        <taxon>Microdochiaceae</taxon>
        <taxon>Microdochium</taxon>
    </lineage>
</organism>
<dbReference type="PANTHER" id="PTHR48267:SF1">
    <property type="entry name" value="BILIRUBIN OXIDASE"/>
    <property type="match status" value="1"/>
</dbReference>
<evidence type="ECO:0000313" key="6">
    <source>
        <dbReference type="EMBL" id="KAH7025252.1"/>
    </source>
</evidence>
<keyword evidence="2" id="KW-0186">Copper</keyword>
<dbReference type="RefSeq" id="XP_046008800.1">
    <property type="nucleotide sequence ID" value="XM_046162113.1"/>
</dbReference>
<gene>
    <name evidence="6" type="ORF">B0I36DRAFT_417433</name>
</gene>
<dbReference type="GO" id="GO:0005507">
    <property type="term" value="F:copper ion binding"/>
    <property type="evidence" value="ECO:0007669"/>
    <property type="project" value="InterPro"/>
</dbReference>
<dbReference type="GeneID" id="70191659"/>
<feature type="domain" description="Plastocyanin-like" evidence="5">
    <location>
        <begin position="71"/>
        <end position="184"/>
    </location>
</feature>
<evidence type="ECO:0000256" key="1">
    <source>
        <dbReference type="ARBA" id="ARBA00010609"/>
    </source>
</evidence>
<dbReference type="InterPro" id="IPR008972">
    <property type="entry name" value="Cupredoxin"/>
</dbReference>
<dbReference type="InterPro" id="IPR011707">
    <property type="entry name" value="Cu-oxidase-like_N"/>
</dbReference>
<comment type="caution">
    <text evidence="6">The sequence shown here is derived from an EMBL/GenBank/DDBJ whole genome shotgun (WGS) entry which is preliminary data.</text>
</comment>
<feature type="chain" id="PRO_5040349000" evidence="3">
    <location>
        <begin position="21"/>
        <end position="578"/>
    </location>
</feature>
<dbReference type="Gene3D" id="2.60.40.420">
    <property type="entry name" value="Cupredoxins - blue copper proteins"/>
    <property type="match status" value="3"/>
</dbReference>
<dbReference type="Proteomes" id="UP000756346">
    <property type="component" value="Unassembled WGS sequence"/>
</dbReference>
<keyword evidence="3" id="KW-0732">Signal</keyword>
<dbReference type="InterPro" id="IPR045087">
    <property type="entry name" value="Cu-oxidase_fam"/>
</dbReference>
<dbReference type="SUPFAM" id="SSF49503">
    <property type="entry name" value="Cupredoxins"/>
    <property type="match status" value="2"/>
</dbReference>
<protein>
    <submittedName>
        <fullName evidence="6">Oxidase cueO</fullName>
    </submittedName>
</protein>